<sequence length="236" mass="27417">MNNIADYHSSSDEEEPSPPRPLKRKLSSDLNQTKKMPKLPSFFDSSNKPESTDSTGKKRTVPHTTNSWATYVYFQVDFTDEKERLASYCERLEPIPEQHISVSRTVYLRQHQLESFVSSIRTAVQRTKPFDISFAQTACLTNDENTRSFLTLEIGNGYNQLFDCMKEVDKVMQEYKQPTFYDPPRFHTSIGWALEKDTVTSIEIPQPCLTPITSRTFYLSRLYIKQGHHIHHIDLQ</sequence>
<dbReference type="Gene3D" id="3.90.1140.10">
    <property type="entry name" value="Cyclic phosphodiesterase"/>
    <property type="match status" value="1"/>
</dbReference>
<evidence type="ECO:0000256" key="6">
    <source>
        <dbReference type="ARBA" id="ARBA00030030"/>
    </source>
</evidence>
<feature type="compositionally biased region" description="Polar residues" evidence="7">
    <location>
        <begin position="43"/>
        <end position="54"/>
    </location>
</feature>
<accession>A0ABP9Y9N6</accession>
<dbReference type="Proteomes" id="UP001476247">
    <property type="component" value="Unassembled WGS sequence"/>
</dbReference>
<proteinExistence type="predicted"/>
<evidence type="ECO:0000256" key="5">
    <source>
        <dbReference type="ARBA" id="ARBA00029543"/>
    </source>
</evidence>
<dbReference type="InterPro" id="IPR027521">
    <property type="entry name" value="Usb1"/>
</dbReference>
<evidence type="ECO:0000313" key="8">
    <source>
        <dbReference type="EMBL" id="GAA5803598.1"/>
    </source>
</evidence>
<evidence type="ECO:0000256" key="7">
    <source>
        <dbReference type="SAM" id="MobiDB-lite"/>
    </source>
</evidence>
<dbReference type="PANTHER" id="PTHR13522:SF3">
    <property type="entry name" value="U6 SNRNA PHOSPHODIESTERASE 1"/>
    <property type="match status" value="1"/>
</dbReference>
<protein>
    <recommendedName>
        <fullName evidence="5">U6 snRNA phosphodiesterase 1</fullName>
    </recommendedName>
    <alternativeName>
        <fullName evidence="6">3'-5' RNA exonuclease USB1</fullName>
    </alternativeName>
</protein>
<comment type="caution">
    <text evidence="8">The sequence shown here is derived from an EMBL/GenBank/DDBJ whole genome shotgun (WGS) entry which is preliminary data.</text>
</comment>
<keyword evidence="3" id="KW-0456">Lyase</keyword>
<evidence type="ECO:0000256" key="2">
    <source>
        <dbReference type="ARBA" id="ARBA00022801"/>
    </source>
</evidence>
<gene>
    <name evidence="8" type="ORF">HPULCUR_009081</name>
</gene>
<keyword evidence="4" id="KW-0539">Nucleus</keyword>
<dbReference type="EMBL" id="BAABUJ010000029">
    <property type="protein sequence ID" value="GAA5803598.1"/>
    <property type="molecule type" value="Genomic_DNA"/>
</dbReference>
<evidence type="ECO:0000313" key="9">
    <source>
        <dbReference type="Proteomes" id="UP001476247"/>
    </source>
</evidence>
<organism evidence="8 9">
    <name type="scientific">Helicostylum pulchrum</name>
    <dbReference type="NCBI Taxonomy" id="562976"/>
    <lineage>
        <taxon>Eukaryota</taxon>
        <taxon>Fungi</taxon>
        <taxon>Fungi incertae sedis</taxon>
        <taxon>Mucoromycota</taxon>
        <taxon>Mucoromycotina</taxon>
        <taxon>Mucoromycetes</taxon>
        <taxon>Mucorales</taxon>
        <taxon>Mucorineae</taxon>
        <taxon>Mucoraceae</taxon>
        <taxon>Helicostylum</taxon>
    </lineage>
</organism>
<evidence type="ECO:0000256" key="3">
    <source>
        <dbReference type="ARBA" id="ARBA00023239"/>
    </source>
</evidence>
<keyword evidence="2" id="KW-0378">Hydrolase</keyword>
<dbReference type="PANTHER" id="PTHR13522">
    <property type="entry name" value="U6 SNRNA PHOSPHODIESTERASE 1"/>
    <property type="match status" value="1"/>
</dbReference>
<dbReference type="Pfam" id="PF09749">
    <property type="entry name" value="HVSL"/>
    <property type="match status" value="1"/>
</dbReference>
<keyword evidence="9" id="KW-1185">Reference proteome</keyword>
<feature type="region of interest" description="Disordered" evidence="7">
    <location>
        <begin position="1"/>
        <end position="61"/>
    </location>
</feature>
<name>A0ABP9Y9N6_9FUNG</name>
<evidence type="ECO:0000256" key="4">
    <source>
        <dbReference type="ARBA" id="ARBA00023242"/>
    </source>
</evidence>
<keyword evidence="1" id="KW-0540">Nuclease</keyword>
<reference evidence="8 9" key="1">
    <citation type="submission" date="2024-04" db="EMBL/GenBank/DDBJ databases">
        <title>genome sequences of Mucor flavus KT1a and Helicostylum pulchrum KT1b strains isolation_sourced from the surface of a dry-aged beef.</title>
        <authorList>
            <person name="Toyotome T."/>
            <person name="Hosono M."/>
            <person name="Torimaru M."/>
            <person name="Fukuda K."/>
            <person name="Mikami N."/>
        </authorList>
    </citation>
    <scope>NUCLEOTIDE SEQUENCE [LARGE SCALE GENOMIC DNA]</scope>
    <source>
        <strain evidence="8 9">KT1b</strain>
    </source>
</reference>
<evidence type="ECO:0000256" key="1">
    <source>
        <dbReference type="ARBA" id="ARBA00022722"/>
    </source>
</evidence>